<accession>A0A0W0ZD63</accession>
<protein>
    <submittedName>
        <fullName evidence="1">Uncharacterized protein</fullName>
    </submittedName>
</protein>
<dbReference type="PATRIC" id="fig|947033.5.peg.3282"/>
<reference evidence="1 2" key="1">
    <citation type="submission" date="2015-11" db="EMBL/GenBank/DDBJ databases">
        <title>Genomic analysis of 38 Legionella species identifies large and diverse effector repertoires.</title>
        <authorList>
            <person name="Burstein D."/>
            <person name="Amaro F."/>
            <person name="Zusman T."/>
            <person name="Lifshitz Z."/>
            <person name="Cohen O."/>
            <person name="Gilbert J.A."/>
            <person name="Pupko T."/>
            <person name="Shuman H.A."/>
            <person name="Segal G."/>
        </authorList>
    </citation>
    <scope>NUCLEOTIDE SEQUENCE [LARGE SCALE GENOMIC DNA]</scope>
    <source>
        <strain evidence="1 2">IMVS3376</strain>
    </source>
</reference>
<dbReference type="OrthoDB" id="5637644at2"/>
<organism evidence="1 2">
    <name type="scientific">Legionella steelei</name>
    <dbReference type="NCBI Taxonomy" id="947033"/>
    <lineage>
        <taxon>Bacteria</taxon>
        <taxon>Pseudomonadati</taxon>
        <taxon>Pseudomonadota</taxon>
        <taxon>Gammaproteobacteria</taxon>
        <taxon>Legionellales</taxon>
        <taxon>Legionellaceae</taxon>
        <taxon>Legionella</taxon>
    </lineage>
</organism>
<evidence type="ECO:0000313" key="2">
    <source>
        <dbReference type="Proteomes" id="UP000054926"/>
    </source>
</evidence>
<gene>
    <name evidence="1" type="ORF">Lste_3096</name>
</gene>
<dbReference type="EMBL" id="LNYY01000021">
    <property type="protein sequence ID" value="KTD66890.1"/>
    <property type="molecule type" value="Genomic_DNA"/>
</dbReference>
<sequence length="143" mass="16240">MKIREISNKFLGVNFLLWSIYSNSISGTSNCLFDLPPGEQFLMQGNFKFTRKFVCNLESKEQNAENLLSFIAIKNKSIINNLTMPEGTVMVLFTADNFKDGFSFELEPESSLGITNSSEEFVSLNCCDKVSLKQTNITYQEQF</sequence>
<keyword evidence="2" id="KW-1185">Reference proteome</keyword>
<dbReference type="STRING" id="947033.Lste_3096"/>
<comment type="caution">
    <text evidence="1">The sequence shown here is derived from an EMBL/GenBank/DDBJ whole genome shotgun (WGS) entry which is preliminary data.</text>
</comment>
<evidence type="ECO:0000313" key="1">
    <source>
        <dbReference type="EMBL" id="KTD66890.1"/>
    </source>
</evidence>
<name>A0A0W0ZD63_9GAMM</name>
<proteinExistence type="predicted"/>
<dbReference type="AlphaFoldDB" id="A0A0W0ZD63"/>
<dbReference type="Proteomes" id="UP000054926">
    <property type="component" value="Unassembled WGS sequence"/>
</dbReference>
<dbReference type="RefSeq" id="WP_058511940.1">
    <property type="nucleotide sequence ID" value="NZ_DAIOMV010000002.1"/>
</dbReference>